<dbReference type="EMBL" id="LHZU01000076">
    <property type="protein sequence ID" value="KXV61560.1"/>
    <property type="molecule type" value="Genomic_DNA"/>
</dbReference>
<sequence>MLGESLWHHAIEAGVGPDGVVVGSPGVDERPSADDVAEQMLVEAFVMEPADEALDEPVLLRLLARAM</sequence>
<proteinExistence type="predicted"/>
<reference evidence="1 2" key="1">
    <citation type="submission" date="2015-06" db="EMBL/GenBank/DDBJ databases">
        <title>Improved classification and identification of acetic acid bacteria using matrix-assisted laser desorption/ionization time-of-flight mass spectrometry; Gluconobacter nephelii and Gluconobacter uchimurae are later heterotypic synonyms of Gluconobacter japonicus and Gluconobacter oxydans, respectively.</title>
        <authorList>
            <person name="Li L."/>
            <person name="Cleenwerck I."/>
            <person name="De Vuyst L."/>
            <person name="Vandamme P."/>
        </authorList>
    </citation>
    <scope>NUCLEOTIDE SEQUENCE [LARGE SCALE GENOMIC DNA]</scope>
    <source>
        <strain evidence="1 2">LMG 23690</strain>
    </source>
</reference>
<dbReference type="Proteomes" id="UP000075360">
    <property type="component" value="Unassembled WGS sequence"/>
</dbReference>
<name>A0A149U831_9PROT</name>
<dbReference type="PATRIC" id="fig|446692.4.peg.639"/>
<gene>
    <name evidence="1" type="ORF">AD948_01230</name>
</gene>
<comment type="caution">
    <text evidence="1">The sequence shown here is derived from an EMBL/GenBank/DDBJ whole genome shotgun (WGS) entry which is preliminary data.</text>
</comment>
<protein>
    <submittedName>
        <fullName evidence="1">Uncharacterized protein</fullName>
    </submittedName>
</protein>
<evidence type="ECO:0000313" key="1">
    <source>
        <dbReference type="EMBL" id="KXV61560.1"/>
    </source>
</evidence>
<evidence type="ECO:0000313" key="2">
    <source>
        <dbReference type="Proteomes" id="UP000075360"/>
    </source>
</evidence>
<organism evidence="1 2">
    <name type="scientific">Acetobacter senegalensis</name>
    <dbReference type="NCBI Taxonomy" id="446692"/>
    <lineage>
        <taxon>Bacteria</taxon>
        <taxon>Pseudomonadati</taxon>
        <taxon>Pseudomonadota</taxon>
        <taxon>Alphaproteobacteria</taxon>
        <taxon>Acetobacterales</taxon>
        <taxon>Acetobacteraceae</taxon>
        <taxon>Acetobacter</taxon>
    </lineage>
</organism>
<accession>A0A149U831</accession>
<dbReference type="AlphaFoldDB" id="A0A149U831"/>